<dbReference type="GO" id="GO:0008408">
    <property type="term" value="F:3'-5' exonuclease activity"/>
    <property type="evidence" value="ECO:0007669"/>
    <property type="project" value="TreeGrafter"/>
</dbReference>
<dbReference type="EMBL" id="FPAG01000005">
    <property type="protein sequence ID" value="SFS85922.1"/>
    <property type="molecule type" value="Genomic_DNA"/>
</dbReference>
<evidence type="ECO:0000256" key="1">
    <source>
        <dbReference type="ARBA" id="ARBA00025483"/>
    </source>
</evidence>
<dbReference type="RefSeq" id="WP_074978494.1">
    <property type="nucleotide sequence ID" value="NZ_FPAG01000005.1"/>
</dbReference>
<name>A0A1I6T9P0_9FLAO</name>
<dbReference type="Pfam" id="PF00929">
    <property type="entry name" value="RNase_T"/>
    <property type="match status" value="1"/>
</dbReference>
<comment type="subunit">
    <text evidence="2">DNA polymerase III contains a core (composed of alpha, epsilon and theta chains) that associates with a tau subunit. This core dimerizes to form the POLIII' complex. PolIII' associates with the gamma complex (composed of gamma, delta, delta', psi and chi chains) and with the beta chain to form the complete DNA polymerase III complex.</text>
</comment>
<dbReference type="SUPFAM" id="SSF82771">
    <property type="entry name" value="GIY-YIG endonuclease"/>
    <property type="match status" value="1"/>
</dbReference>
<dbReference type="InterPro" id="IPR036397">
    <property type="entry name" value="RNaseH_sf"/>
</dbReference>
<dbReference type="NCBIfam" id="TIGR00573">
    <property type="entry name" value="dnaq"/>
    <property type="match status" value="1"/>
</dbReference>
<proteinExistence type="predicted"/>
<dbReference type="InterPro" id="IPR013520">
    <property type="entry name" value="Ribonucl_H"/>
</dbReference>
<dbReference type="InterPro" id="IPR000305">
    <property type="entry name" value="GIY-YIG_endonuc"/>
</dbReference>
<dbReference type="InterPro" id="IPR012337">
    <property type="entry name" value="RNaseH-like_sf"/>
</dbReference>
<protein>
    <submittedName>
        <fullName evidence="4">DNA polymerase-3 subunit epsilon</fullName>
    </submittedName>
</protein>
<dbReference type="GO" id="GO:0003887">
    <property type="term" value="F:DNA-directed DNA polymerase activity"/>
    <property type="evidence" value="ECO:0007669"/>
    <property type="project" value="InterPro"/>
</dbReference>
<evidence type="ECO:0000259" key="3">
    <source>
        <dbReference type="PROSITE" id="PS50164"/>
    </source>
</evidence>
<evidence type="ECO:0000256" key="2">
    <source>
        <dbReference type="ARBA" id="ARBA00026073"/>
    </source>
</evidence>
<gene>
    <name evidence="4" type="ORF">SAMN04487906_1930</name>
</gene>
<dbReference type="SMART" id="SM00465">
    <property type="entry name" value="GIYc"/>
    <property type="match status" value="1"/>
</dbReference>
<dbReference type="GO" id="GO:0045004">
    <property type="term" value="P:DNA replication proofreading"/>
    <property type="evidence" value="ECO:0007669"/>
    <property type="project" value="TreeGrafter"/>
</dbReference>
<reference evidence="4 5" key="1">
    <citation type="submission" date="2016-10" db="EMBL/GenBank/DDBJ databases">
        <authorList>
            <person name="de Groot N.N."/>
        </authorList>
    </citation>
    <scope>NUCLEOTIDE SEQUENCE [LARGE SCALE GENOMIC DNA]</scope>
    <source>
        <strain evidence="4 5">CGMCC 1.6114</strain>
    </source>
</reference>
<dbReference type="CDD" id="cd06127">
    <property type="entry name" value="DEDDh"/>
    <property type="match status" value="1"/>
</dbReference>
<dbReference type="SUPFAM" id="SSF53098">
    <property type="entry name" value="Ribonuclease H-like"/>
    <property type="match status" value="1"/>
</dbReference>
<dbReference type="FunFam" id="3.30.420.10:FF:000045">
    <property type="entry name" value="3'-5' exonuclease DinG"/>
    <property type="match status" value="1"/>
</dbReference>
<dbReference type="InterPro" id="IPR035901">
    <property type="entry name" value="GIY-YIG_endonuc_sf"/>
</dbReference>
<dbReference type="GO" id="GO:0003677">
    <property type="term" value="F:DNA binding"/>
    <property type="evidence" value="ECO:0007669"/>
    <property type="project" value="InterPro"/>
</dbReference>
<dbReference type="AlphaFoldDB" id="A0A1I6T9P0"/>
<feature type="domain" description="GIY-YIG" evidence="3">
    <location>
        <begin position="196"/>
        <end position="272"/>
    </location>
</feature>
<dbReference type="GO" id="GO:0005829">
    <property type="term" value="C:cytosol"/>
    <property type="evidence" value="ECO:0007669"/>
    <property type="project" value="TreeGrafter"/>
</dbReference>
<dbReference type="InterPro" id="IPR006054">
    <property type="entry name" value="DnaQ"/>
</dbReference>
<evidence type="ECO:0000313" key="4">
    <source>
        <dbReference type="EMBL" id="SFS85922.1"/>
    </source>
</evidence>
<dbReference type="Gene3D" id="3.30.420.10">
    <property type="entry name" value="Ribonuclease H-like superfamily/Ribonuclease H"/>
    <property type="match status" value="1"/>
</dbReference>
<dbReference type="CDD" id="cd10434">
    <property type="entry name" value="GIY-YIG_UvrC_Cho"/>
    <property type="match status" value="1"/>
</dbReference>
<comment type="function">
    <text evidence="1">DNA polymerase III is a complex, multichain enzyme responsible for most of the replicative synthesis in bacteria. The epsilon subunit contain the editing function and is a proofreading 3'-5' exonuclease.</text>
</comment>
<dbReference type="Proteomes" id="UP000183209">
    <property type="component" value="Unassembled WGS sequence"/>
</dbReference>
<dbReference type="PANTHER" id="PTHR30231:SF37">
    <property type="entry name" value="EXODEOXYRIBONUCLEASE 10"/>
    <property type="match status" value="1"/>
</dbReference>
<dbReference type="SMART" id="SM00479">
    <property type="entry name" value="EXOIII"/>
    <property type="match status" value="1"/>
</dbReference>
<dbReference type="Pfam" id="PF01541">
    <property type="entry name" value="GIY-YIG"/>
    <property type="match status" value="1"/>
</dbReference>
<dbReference type="GO" id="GO:0006289">
    <property type="term" value="P:nucleotide-excision repair"/>
    <property type="evidence" value="ECO:0007669"/>
    <property type="project" value="InterPro"/>
</dbReference>
<evidence type="ECO:0000313" key="5">
    <source>
        <dbReference type="Proteomes" id="UP000183209"/>
    </source>
</evidence>
<dbReference type="Gene3D" id="3.40.1440.10">
    <property type="entry name" value="GIY-YIG endonuclease"/>
    <property type="match status" value="1"/>
</dbReference>
<dbReference type="PROSITE" id="PS50164">
    <property type="entry name" value="GIY_YIG"/>
    <property type="match status" value="1"/>
</dbReference>
<dbReference type="OrthoDB" id="9803913at2"/>
<dbReference type="InterPro" id="IPR047296">
    <property type="entry name" value="GIY-YIG_UvrC_Cho"/>
</dbReference>
<sequence>MYAIIDVETTGFGGENNRITEIAVVIHNGTTLVDEYHTLVNPEMPISRNVIGLTGIDDGMVHDAPKFSEIAEKIEQLTANKIFVAHNVNFDYNVIRNEFKRLGIDYKRKRLCTVRLSRQIFPGLRSYSLGNLCRNLEIPIQQRHRAKGDTDATVILLQKLLKNDQDGTVAQHLNQRSREVTLPPLLPKTIFEELPETSGVYYFLNDTGKIIYVGKAVNIKKRVLSHFYDKKAKELALSKETAHIEFEETGSELLALIVESVKIKHHFPKYNRAQKRRSKGYGVFSYTDRKGIIHLAYNHLKLVKQPIKVFYSTRECVAFMEQLCEAYNLCPKYTQLQSNVKHCSHYKLNECKGICREEEVIDEYNNRVQQAIAGTKTKSTDFLLIEKGRTPKEKAVILIEDEHYRGHGFIPNDQCLTTINDLEAWIELQPNNREIDHFIKAYMDKVTNKVEIVQLPS</sequence>
<organism evidence="4 5">
    <name type="scientific">Zhouia amylolytica</name>
    <dbReference type="NCBI Taxonomy" id="376730"/>
    <lineage>
        <taxon>Bacteria</taxon>
        <taxon>Pseudomonadati</taxon>
        <taxon>Bacteroidota</taxon>
        <taxon>Flavobacteriia</taxon>
        <taxon>Flavobacteriales</taxon>
        <taxon>Flavobacteriaceae</taxon>
        <taxon>Zhouia</taxon>
    </lineage>
</organism>
<accession>A0A1I6T9P0</accession>
<dbReference type="PANTHER" id="PTHR30231">
    <property type="entry name" value="DNA POLYMERASE III SUBUNIT EPSILON"/>
    <property type="match status" value="1"/>
</dbReference>